<sequence length="555" mass="59862">MPPSPATRRTRPSRPLGRLSPAERRLWDAYPTGAWVDLRSGDPAADDPAGGAAWGPERTIRAEVLTALLLGARETEPGATPGLRLAGARVTGDLDLSDATVETKLHLLNCHLSGVIDLSDANTRGVRFRGCDLGRVRAARSTVDGLLEFDGSSLRGLRLDNAHVTGQLRLSRSQVGPPREGDRTGAPMQDVRKPYSEAERRERGLDDGHRWAVWAGGLVVDGGAFLRGLRAAGGLRMVGAKFHGGLYLQEASITAAELAAGDAAAGPSAGASAAAGVPAAGVYAVYADFLEASAAEFSAGFTAAGTVRLRGARINGVLSFDKAALKASDRSLHLSHMQVDELILRPSEVEGEVNLSYSRIGVLMDRLSSYPDHVHLNGLTYEALRGSWSVAQRLSWLCRDPGGYRPQPYEQLATWYRRIGHEPDARRVLLAKQRERRGTLRSTGRFWGRLLDLAVGYGYRPWLAGLWAVVLLAAGTTVFSAVPPMKIDPDEVRHFNAFVYTLDLLVPVSVFEQRGAWEPVGWTRWLAWTLVASGWILATALIAGAARVLRPSNAP</sequence>
<dbReference type="AlphaFoldDB" id="A0A8J3RUL2"/>
<feature type="region of interest" description="Disordered" evidence="1">
    <location>
        <begin position="168"/>
        <end position="202"/>
    </location>
</feature>
<dbReference type="SUPFAM" id="SSF141571">
    <property type="entry name" value="Pentapeptide repeat-like"/>
    <property type="match status" value="1"/>
</dbReference>
<evidence type="ECO:0000313" key="4">
    <source>
        <dbReference type="Proteomes" id="UP000616724"/>
    </source>
</evidence>
<dbReference type="Proteomes" id="UP000616724">
    <property type="component" value="Unassembled WGS sequence"/>
</dbReference>
<proteinExistence type="predicted"/>
<keyword evidence="2" id="KW-0472">Membrane</keyword>
<evidence type="ECO:0000313" key="3">
    <source>
        <dbReference type="EMBL" id="GIH80172.1"/>
    </source>
</evidence>
<reference evidence="3 4" key="1">
    <citation type="submission" date="2021-01" db="EMBL/GenBank/DDBJ databases">
        <title>Whole genome shotgun sequence of Planobispora longispora NBRC 13918.</title>
        <authorList>
            <person name="Komaki H."/>
            <person name="Tamura T."/>
        </authorList>
    </citation>
    <scope>NUCLEOTIDE SEQUENCE [LARGE SCALE GENOMIC DNA]</scope>
    <source>
        <strain evidence="3 4">NBRC 13918</strain>
    </source>
</reference>
<dbReference type="EMBL" id="BOOH01000056">
    <property type="protein sequence ID" value="GIH80172.1"/>
    <property type="molecule type" value="Genomic_DNA"/>
</dbReference>
<evidence type="ECO:0008006" key="5">
    <source>
        <dbReference type="Google" id="ProtNLM"/>
    </source>
</evidence>
<comment type="caution">
    <text evidence="3">The sequence shown here is derived from an EMBL/GenBank/DDBJ whole genome shotgun (WGS) entry which is preliminary data.</text>
</comment>
<dbReference type="InterPro" id="IPR001646">
    <property type="entry name" value="5peptide_repeat"/>
</dbReference>
<keyword evidence="2" id="KW-1133">Transmembrane helix</keyword>
<feature type="compositionally biased region" description="Basic and acidic residues" evidence="1">
    <location>
        <begin position="190"/>
        <end position="202"/>
    </location>
</feature>
<feature type="region of interest" description="Disordered" evidence="1">
    <location>
        <begin position="1"/>
        <end position="21"/>
    </location>
</feature>
<organism evidence="3 4">
    <name type="scientific">Planobispora longispora</name>
    <dbReference type="NCBI Taxonomy" id="28887"/>
    <lineage>
        <taxon>Bacteria</taxon>
        <taxon>Bacillati</taxon>
        <taxon>Actinomycetota</taxon>
        <taxon>Actinomycetes</taxon>
        <taxon>Streptosporangiales</taxon>
        <taxon>Streptosporangiaceae</taxon>
        <taxon>Planobispora</taxon>
    </lineage>
</organism>
<dbReference type="Gene3D" id="2.160.20.80">
    <property type="entry name" value="E3 ubiquitin-protein ligase SopA"/>
    <property type="match status" value="1"/>
</dbReference>
<evidence type="ECO:0000256" key="2">
    <source>
        <dbReference type="SAM" id="Phobius"/>
    </source>
</evidence>
<evidence type="ECO:0000256" key="1">
    <source>
        <dbReference type="SAM" id="MobiDB-lite"/>
    </source>
</evidence>
<name>A0A8J3RUL2_9ACTN</name>
<feature type="transmembrane region" description="Helical" evidence="2">
    <location>
        <begin position="462"/>
        <end position="482"/>
    </location>
</feature>
<feature type="transmembrane region" description="Helical" evidence="2">
    <location>
        <begin position="525"/>
        <end position="549"/>
    </location>
</feature>
<protein>
    <recommendedName>
        <fullName evidence="5">Membrane-associated oxidoreductase</fullName>
    </recommendedName>
</protein>
<keyword evidence="4" id="KW-1185">Reference proteome</keyword>
<dbReference type="RefSeq" id="WP_239317509.1">
    <property type="nucleotide sequence ID" value="NZ_BOOH01000056.1"/>
</dbReference>
<keyword evidence="2" id="KW-0812">Transmembrane</keyword>
<dbReference type="Pfam" id="PF13576">
    <property type="entry name" value="Pentapeptide_3"/>
    <property type="match status" value="1"/>
</dbReference>
<feature type="transmembrane region" description="Helical" evidence="2">
    <location>
        <begin position="494"/>
        <end position="513"/>
    </location>
</feature>
<accession>A0A8J3RUL2</accession>
<gene>
    <name evidence="3" type="ORF">Plo01_66010</name>
</gene>